<comment type="similarity">
    <text evidence="1">Belongs to the bacterial solute-binding protein 1 family.</text>
</comment>
<dbReference type="SUPFAM" id="SSF53850">
    <property type="entry name" value="Periplasmic binding protein-like II"/>
    <property type="match status" value="1"/>
</dbReference>
<evidence type="ECO:0000313" key="6">
    <source>
        <dbReference type="Proteomes" id="UP000555552"/>
    </source>
</evidence>
<keyword evidence="3" id="KW-0732">Signal</keyword>
<gene>
    <name evidence="5" type="ORF">HLB09_09450</name>
</gene>
<reference evidence="5 6" key="1">
    <citation type="submission" date="2020-05" db="EMBL/GenBank/DDBJ databases">
        <title>MicrobeNet Type strains.</title>
        <authorList>
            <person name="Nicholson A.C."/>
        </authorList>
    </citation>
    <scope>NUCLEOTIDE SEQUENCE [LARGE SCALE GENOMIC DNA]</scope>
    <source>
        <strain evidence="5 6">JCM 14547</strain>
    </source>
</reference>
<name>A0A849BPN2_9ACTN</name>
<dbReference type="PANTHER" id="PTHR43649">
    <property type="entry name" value="ARABINOSE-BINDING PROTEIN-RELATED"/>
    <property type="match status" value="1"/>
</dbReference>
<accession>A0A849BPN2</accession>
<evidence type="ECO:0000256" key="1">
    <source>
        <dbReference type="ARBA" id="ARBA00008520"/>
    </source>
</evidence>
<dbReference type="EMBL" id="JABEMA010000123">
    <property type="protein sequence ID" value="NNH23313.1"/>
    <property type="molecule type" value="Genomic_DNA"/>
</dbReference>
<sequence length="475" mass="50659">MSAISGWRAVRGAGTLRPRISSTTKETAVRPRDPHPPPVRRGRSRRAAALSLGAVLSGTLLVSCGSEGQQTTEAGVPILNWYINPDSGGQQEIAARCTEASGGRYALEVETLPNNPQGQREQLVRRLVAGDSSVDLMSLDPPFIPEFATAGFFAPVPPEVEEQFSEQTLAGALEGASYDGELVTVPFFANTQLLWYRKSVAEEAGLDMSQPVTWDQIIEAAEQTGTTVGVQGTAAESMTVWVTALVRSQGGEVLANPEAPAEEIEVSIDGPEGAEAARIMRAIADAGVGGPQLSTADEDATAALFESEAGGFMVNWPFVWARAQSFVEAGSMEQETLDDYGWTLYPRVTEDDEPATPYGGINIGVGAFSERPELAYEAATCIASPENQQYYFLSNGNPPSAAAAFEGQEVLDQYPMAPTIEESVELAAPRPQTPYYDVVSTGIQRTWRPGSADPQTTPAASAELIRQVLQGEALL</sequence>
<dbReference type="AlphaFoldDB" id="A0A849BPN2"/>
<keyword evidence="6" id="KW-1185">Reference proteome</keyword>
<evidence type="ECO:0000256" key="2">
    <source>
        <dbReference type="ARBA" id="ARBA00022448"/>
    </source>
</evidence>
<protein>
    <submittedName>
        <fullName evidence="5">Extracellular solute-binding protein</fullName>
    </submittedName>
</protein>
<proteinExistence type="inferred from homology"/>
<dbReference type="PANTHER" id="PTHR43649:SF34">
    <property type="entry name" value="ABC TRANSPORTER PERIPLASMIC-BINDING PROTEIN YCJN-RELATED"/>
    <property type="match status" value="1"/>
</dbReference>
<dbReference type="Pfam" id="PF01547">
    <property type="entry name" value="SBP_bac_1"/>
    <property type="match status" value="1"/>
</dbReference>
<dbReference type="InterPro" id="IPR050490">
    <property type="entry name" value="Bact_solute-bd_prot1"/>
</dbReference>
<dbReference type="Gene3D" id="3.40.190.10">
    <property type="entry name" value="Periplasmic binding protein-like II"/>
    <property type="match status" value="2"/>
</dbReference>
<feature type="region of interest" description="Disordered" evidence="4">
    <location>
        <begin position="1"/>
        <end position="44"/>
    </location>
</feature>
<dbReference type="Proteomes" id="UP000555552">
    <property type="component" value="Unassembled WGS sequence"/>
</dbReference>
<dbReference type="InterPro" id="IPR006059">
    <property type="entry name" value="SBP"/>
</dbReference>
<evidence type="ECO:0000256" key="4">
    <source>
        <dbReference type="SAM" id="MobiDB-lite"/>
    </source>
</evidence>
<keyword evidence="2" id="KW-0813">Transport</keyword>
<evidence type="ECO:0000313" key="5">
    <source>
        <dbReference type="EMBL" id="NNH23313.1"/>
    </source>
</evidence>
<comment type="caution">
    <text evidence="5">The sequence shown here is derived from an EMBL/GenBank/DDBJ whole genome shotgun (WGS) entry which is preliminary data.</text>
</comment>
<evidence type="ECO:0000256" key="3">
    <source>
        <dbReference type="ARBA" id="ARBA00022729"/>
    </source>
</evidence>
<organism evidence="5 6">
    <name type="scientific">Pseudokineococcus marinus</name>
    <dbReference type="NCBI Taxonomy" id="351215"/>
    <lineage>
        <taxon>Bacteria</taxon>
        <taxon>Bacillati</taxon>
        <taxon>Actinomycetota</taxon>
        <taxon>Actinomycetes</taxon>
        <taxon>Kineosporiales</taxon>
        <taxon>Kineosporiaceae</taxon>
        <taxon>Pseudokineococcus</taxon>
    </lineage>
</organism>